<feature type="domain" description="Spore germination protein N-terminal" evidence="1">
    <location>
        <begin position="23"/>
        <end position="193"/>
    </location>
</feature>
<evidence type="ECO:0000313" key="3">
    <source>
        <dbReference type="Proteomes" id="UP000272528"/>
    </source>
</evidence>
<dbReference type="InterPro" id="IPR057336">
    <property type="entry name" value="GerAC_N"/>
</dbReference>
<dbReference type="AlphaFoldDB" id="A0A3Q8X869"/>
<protein>
    <recommendedName>
        <fullName evidence="1">Spore germination protein N-terminal domain-containing protein</fullName>
    </recommendedName>
</protein>
<keyword evidence="3" id="KW-1185">Reference proteome</keyword>
<dbReference type="KEGG" id="palb:EJC50_18985"/>
<dbReference type="Proteomes" id="UP000272528">
    <property type="component" value="Chromosome"/>
</dbReference>
<dbReference type="EMBL" id="CP034437">
    <property type="protein sequence ID" value="AZN41530.1"/>
    <property type="molecule type" value="Genomic_DNA"/>
</dbReference>
<dbReference type="PROSITE" id="PS51257">
    <property type="entry name" value="PROKAR_LIPOPROTEIN"/>
    <property type="match status" value="1"/>
</dbReference>
<dbReference type="OrthoDB" id="9816067at2"/>
<proteinExistence type="predicted"/>
<name>A0A3Q8X869_9BACL</name>
<sequence>MRLIALILCGLVCLGVLTGCWSRNELNDLNIVVGLGIDKVKDQFKVTVQVVNPGAFNSMMGSNRTPVTIYYSYGPTVSEAIRRMSTMQPRLNYFAHLRILIFSEELSRKGIGRTLDYFSRNREFRNDFSIIVARGTKADQLLNLMTPLETNPSNNLFKILEVSSKKWSPSVSTELDDLATSLTLEGSSPVLAGFRIIGDIEEGGPPQTLARLSHPPITAMGDWLFFGVTNSLAG</sequence>
<organism evidence="2 3">
    <name type="scientific">Paenibacillus albus</name>
    <dbReference type="NCBI Taxonomy" id="2495582"/>
    <lineage>
        <taxon>Bacteria</taxon>
        <taxon>Bacillati</taxon>
        <taxon>Bacillota</taxon>
        <taxon>Bacilli</taxon>
        <taxon>Bacillales</taxon>
        <taxon>Paenibacillaceae</taxon>
        <taxon>Paenibacillus</taxon>
    </lineage>
</organism>
<evidence type="ECO:0000259" key="1">
    <source>
        <dbReference type="Pfam" id="PF25198"/>
    </source>
</evidence>
<dbReference type="PANTHER" id="PTHR35789:SF1">
    <property type="entry name" value="SPORE GERMINATION PROTEIN B3"/>
    <property type="match status" value="1"/>
</dbReference>
<dbReference type="Pfam" id="PF25198">
    <property type="entry name" value="Spore_GerAC_N"/>
    <property type="match status" value="1"/>
</dbReference>
<dbReference type="GO" id="GO:0016020">
    <property type="term" value="C:membrane"/>
    <property type="evidence" value="ECO:0007669"/>
    <property type="project" value="InterPro"/>
</dbReference>
<dbReference type="RefSeq" id="WP_126017237.1">
    <property type="nucleotide sequence ID" value="NZ_CP034437.1"/>
</dbReference>
<accession>A0A3Q8X869</accession>
<dbReference type="PANTHER" id="PTHR35789">
    <property type="entry name" value="SPORE GERMINATION PROTEIN B3"/>
    <property type="match status" value="1"/>
</dbReference>
<evidence type="ECO:0000313" key="2">
    <source>
        <dbReference type="EMBL" id="AZN41530.1"/>
    </source>
</evidence>
<dbReference type="InterPro" id="IPR008844">
    <property type="entry name" value="Spore_GerAC-like"/>
</dbReference>
<gene>
    <name evidence="2" type="ORF">EJC50_18985</name>
</gene>
<dbReference type="Gene3D" id="6.20.190.10">
    <property type="entry name" value="Nutrient germinant receptor protein C, domain 1"/>
    <property type="match status" value="1"/>
</dbReference>
<reference evidence="3" key="1">
    <citation type="submission" date="2018-12" db="EMBL/GenBank/DDBJ databases">
        <title>Genome sequence of Peanibacillus sp.</title>
        <authorList>
            <person name="Subramani G."/>
            <person name="Srinivasan S."/>
            <person name="Kim M.K."/>
        </authorList>
    </citation>
    <scope>NUCLEOTIDE SEQUENCE [LARGE SCALE GENOMIC DNA]</scope>
    <source>
        <strain evidence="3">18JY67-1</strain>
    </source>
</reference>
<dbReference type="GO" id="GO:0009847">
    <property type="term" value="P:spore germination"/>
    <property type="evidence" value="ECO:0007669"/>
    <property type="project" value="InterPro"/>
</dbReference>